<evidence type="ECO:0000313" key="2">
    <source>
        <dbReference type="EMBL" id="KAE9405172.1"/>
    </source>
</evidence>
<protein>
    <submittedName>
        <fullName evidence="2">Uncharacterized protein</fullName>
    </submittedName>
</protein>
<dbReference type="AlphaFoldDB" id="A0A6A4I0C7"/>
<dbReference type="Proteomes" id="UP000799118">
    <property type="component" value="Unassembled WGS sequence"/>
</dbReference>
<proteinExistence type="predicted"/>
<evidence type="ECO:0000256" key="1">
    <source>
        <dbReference type="SAM" id="MobiDB-lite"/>
    </source>
</evidence>
<gene>
    <name evidence="2" type="ORF">BT96DRAFT_916346</name>
</gene>
<keyword evidence="3" id="KW-1185">Reference proteome</keyword>
<organism evidence="2 3">
    <name type="scientific">Gymnopus androsaceus JB14</name>
    <dbReference type="NCBI Taxonomy" id="1447944"/>
    <lineage>
        <taxon>Eukaryota</taxon>
        <taxon>Fungi</taxon>
        <taxon>Dikarya</taxon>
        <taxon>Basidiomycota</taxon>
        <taxon>Agaricomycotina</taxon>
        <taxon>Agaricomycetes</taxon>
        <taxon>Agaricomycetidae</taxon>
        <taxon>Agaricales</taxon>
        <taxon>Marasmiineae</taxon>
        <taxon>Omphalotaceae</taxon>
        <taxon>Gymnopus</taxon>
    </lineage>
</organism>
<evidence type="ECO:0000313" key="3">
    <source>
        <dbReference type="Proteomes" id="UP000799118"/>
    </source>
</evidence>
<reference evidence="2" key="1">
    <citation type="journal article" date="2019" name="Environ. Microbiol.">
        <title>Fungal ecological strategies reflected in gene transcription - a case study of two litter decomposers.</title>
        <authorList>
            <person name="Barbi F."/>
            <person name="Kohler A."/>
            <person name="Barry K."/>
            <person name="Baskaran P."/>
            <person name="Daum C."/>
            <person name="Fauchery L."/>
            <person name="Ihrmark K."/>
            <person name="Kuo A."/>
            <person name="LaButti K."/>
            <person name="Lipzen A."/>
            <person name="Morin E."/>
            <person name="Grigoriev I.V."/>
            <person name="Henrissat B."/>
            <person name="Lindahl B."/>
            <person name="Martin F."/>
        </authorList>
    </citation>
    <scope>NUCLEOTIDE SEQUENCE</scope>
    <source>
        <strain evidence="2">JB14</strain>
    </source>
</reference>
<accession>A0A6A4I0C7</accession>
<name>A0A6A4I0C7_9AGAR</name>
<dbReference type="EMBL" id="ML769411">
    <property type="protein sequence ID" value="KAE9405172.1"/>
    <property type="molecule type" value="Genomic_DNA"/>
</dbReference>
<sequence length="367" mass="42477">MSRSSWLLPPAYLKRDYDPESPLKGIAFADTTYYDLSNTKDWPRRKVQKLDVFKDKTLKKLLPLQKHIPTIIQFLIDKRDDALLLRYFPAAMSYEYSSSYLENLDDKKECERILKALRDAFEDMQSKLRWYIVDSPFRSRPTIFFTPMLIQMFRRSSHYNTKQNISKGGFFEKFAYGGLVSVDVDKNRVPPRRRLVIKLDLNNAKDVPQHAMIPDKSVRDILSRLFDSSQKFSLESPFRFYQIVSILYSMRLRTLGYEYEQMCASAETHTLVITETSLRALPATISTSQNDSPSAFQSAKNTFSKIYTPKRTSAFRSLSATPPSPTAHRSRLIPSSLSSQSFLAKKSKPQPKFQQKQIFELGCGPEY</sequence>
<feature type="region of interest" description="Disordered" evidence="1">
    <location>
        <begin position="315"/>
        <end position="334"/>
    </location>
</feature>